<evidence type="ECO:0000313" key="2">
    <source>
        <dbReference type="Proteomes" id="UP000290331"/>
    </source>
</evidence>
<name>A0A410TBS2_9CAUD</name>
<accession>A0A410TBS2</accession>
<keyword evidence="2" id="KW-1185">Reference proteome</keyword>
<dbReference type="Proteomes" id="UP000290331">
    <property type="component" value="Segment"/>
</dbReference>
<organism evidence="1 2">
    <name type="scientific">Mycobacterium phage KiSi</name>
    <dbReference type="NCBI Taxonomy" id="2507856"/>
    <lineage>
        <taxon>Viruses</taxon>
        <taxon>Duplodnaviria</taxon>
        <taxon>Heunggongvirae</taxon>
        <taxon>Uroviricota</taxon>
        <taxon>Caudoviricetes</taxon>
        <taxon>Weiservirinae</taxon>
        <taxon>Anayavirus</taxon>
        <taxon>Anayavirus kisi</taxon>
    </lineage>
</organism>
<dbReference type="GeneID" id="60324621"/>
<dbReference type="KEGG" id="vg:60324621"/>
<reference evidence="1 2" key="1">
    <citation type="submission" date="2019-01" db="EMBL/GenBank/DDBJ databases">
        <authorList>
            <person name="Kinder M."/>
            <person name="Sitio E."/>
            <person name="Ackerson L."/>
            <person name="Anderson L."/>
            <person name="Cottrell A."/>
            <person name="Eggleston T."/>
            <person name="Kiefer A."/>
            <person name="Ukcamaj A."/>
            <person name="Vendrell P."/>
            <person name="Waytashek C."/>
            <person name="Yeo A."/>
            <person name="Braley A.B."/>
            <person name="Ettinger A.-S.H."/>
            <person name="Ettinger W.F."/>
            <person name="Anders K.R."/>
            <person name="Bradley K.W."/>
            <person name="Asai D.J."/>
            <person name="Bowman C.A."/>
            <person name="Russell D.A."/>
            <person name="Pope W.H."/>
            <person name="Jacobs-Sera D."/>
            <person name="Hendrix R.W."/>
            <person name="Hatfull G.F."/>
        </authorList>
    </citation>
    <scope>NUCLEOTIDE SEQUENCE [LARGE SCALE GENOMIC DNA]</scope>
</reference>
<dbReference type="EMBL" id="MK376955">
    <property type="protein sequence ID" value="QAU06481.1"/>
    <property type="molecule type" value="Genomic_DNA"/>
</dbReference>
<evidence type="ECO:0000313" key="1">
    <source>
        <dbReference type="EMBL" id="QAU06481.1"/>
    </source>
</evidence>
<sequence length="116" mass="12889">MSGAVAAVEVLAASVRVLQVGNRQVTQSVYRQLDYLPVWDMHFFGRVRAAARPLHGEIELVGVDRKGNLVKSNVMRQWAHQPPQPLPQFEVPEGIDWRKVVEAAEAQPLIVLGGLK</sequence>
<gene>
    <name evidence="1" type="primary">63</name>
    <name evidence="1" type="ORF">SEA_KISI_63</name>
</gene>
<protein>
    <submittedName>
        <fullName evidence="1">Uncharacterized protein</fullName>
    </submittedName>
</protein>
<dbReference type="RefSeq" id="YP_009953154.1">
    <property type="nucleotide sequence ID" value="NC_051619.1"/>
</dbReference>
<proteinExistence type="predicted"/>